<dbReference type="GO" id="GO:0016787">
    <property type="term" value="F:hydrolase activity"/>
    <property type="evidence" value="ECO:0007669"/>
    <property type="project" value="UniProtKB-KW"/>
</dbReference>
<dbReference type="EMBL" id="JASNVH010000019">
    <property type="protein sequence ID" value="MDK4307868.1"/>
    <property type="molecule type" value="Genomic_DNA"/>
</dbReference>
<dbReference type="AlphaFoldDB" id="A0AAP4BT65"/>
<evidence type="ECO:0000313" key="2">
    <source>
        <dbReference type="EMBL" id="MDK4307868.1"/>
    </source>
</evidence>
<comment type="caution">
    <text evidence="2">The sequence shown here is derived from an EMBL/GenBank/DDBJ whole genome shotgun (WGS) entry which is preliminary data.</text>
</comment>
<dbReference type="InterPro" id="IPR029058">
    <property type="entry name" value="AB_hydrolase_fold"/>
</dbReference>
<keyword evidence="2" id="KW-0378">Hydrolase</keyword>
<organism evidence="2 3">
    <name type="scientific">Corynebacterium pseudodiphtheriticum</name>
    <dbReference type="NCBI Taxonomy" id="37637"/>
    <lineage>
        <taxon>Bacteria</taxon>
        <taxon>Bacillati</taxon>
        <taxon>Actinomycetota</taxon>
        <taxon>Actinomycetes</taxon>
        <taxon>Mycobacteriales</taxon>
        <taxon>Corynebacteriaceae</taxon>
        <taxon>Corynebacterium</taxon>
    </lineage>
</organism>
<sequence length="426" mass="44373">MALNTAQPSTAQSSAAQPSGITTAQEMFAAAAGIRSRASTLEHDQQQLSGEITSMLGLEFDGDAARAGIDRAREIIDTITTATRNMRTIAGIVETFAGHMEWAERLERIATATVNALPAGPAISQVLQAIQLIGKSIDAACALSIEAACFGSQHLPHRLGDFLPSALGGSRPDGAVDLDVDDIHTIQACRAPDPLLAQTLDHPDLRLLEVSDKHWAGMVGPPPEETDNLVVFVPGVGSDGNDSIGGQIDRARTQAAAMGGTGVVYGYDAPDQLLSGTSTGAAKTAGPQLREFLADVDQRYPNHHVTVVGYSYGSVVVGNAAGGPAPMRADDVLFVGSPGTGLASTEEMNLRGDNPQVHAARRALDPVSGMAYSNGGLFGVNPAAPTFGAQPWPGDGMRDHSGFFDDEAYLDGFAELARRRGLAGPE</sequence>
<name>A0AAP4BT65_9CORY</name>
<proteinExistence type="predicted"/>
<dbReference type="SUPFAM" id="SSF53474">
    <property type="entry name" value="alpha/beta-Hydrolases"/>
    <property type="match status" value="1"/>
</dbReference>
<dbReference type="Proteomes" id="UP001224412">
    <property type="component" value="Unassembled WGS sequence"/>
</dbReference>
<evidence type="ECO:0000259" key="1">
    <source>
        <dbReference type="Pfam" id="PF06259"/>
    </source>
</evidence>
<accession>A0AAP4BT65</accession>
<protein>
    <submittedName>
        <fullName evidence="2">Alpha/beta hydrolase</fullName>
    </submittedName>
</protein>
<gene>
    <name evidence="2" type="ORF">QPX42_10010</name>
</gene>
<dbReference type="Gene3D" id="3.40.50.1820">
    <property type="entry name" value="alpha/beta hydrolase"/>
    <property type="match status" value="1"/>
</dbReference>
<feature type="domain" description="DUF1023" evidence="1">
    <location>
        <begin position="223"/>
        <end position="371"/>
    </location>
</feature>
<evidence type="ECO:0000313" key="3">
    <source>
        <dbReference type="Proteomes" id="UP001224412"/>
    </source>
</evidence>
<dbReference type="InterPro" id="IPR010427">
    <property type="entry name" value="DUF1023"/>
</dbReference>
<reference evidence="2" key="1">
    <citation type="submission" date="2023-05" db="EMBL/GenBank/DDBJ databases">
        <title>Metabolic capabilities are highly conserved among human nasal-associated Corynebacterium species in pangenomic analyses.</title>
        <authorList>
            <person name="Tran T.H."/>
            <person name="Roberts A.Q."/>
            <person name="Escapa I.F."/>
            <person name="Gao W."/>
            <person name="Conlan S."/>
            <person name="Kong H."/>
            <person name="Segre J.A."/>
            <person name="Kelly M.S."/>
            <person name="Lemon K.P."/>
        </authorList>
    </citation>
    <scope>NUCLEOTIDE SEQUENCE</scope>
    <source>
        <strain evidence="2">KPL2773</strain>
    </source>
</reference>
<dbReference type="Pfam" id="PF06259">
    <property type="entry name" value="Abhydrolase_8"/>
    <property type="match status" value="1"/>
</dbReference>
<dbReference type="RefSeq" id="WP_284599384.1">
    <property type="nucleotide sequence ID" value="NZ_JASNVH010000019.1"/>
</dbReference>